<keyword evidence="2" id="KW-1185">Reference proteome</keyword>
<dbReference type="Proteomes" id="UP000805193">
    <property type="component" value="Unassembled WGS sequence"/>
</dbReference>
<gene>
    <name evidence="1" type="ORF">HPB47_002591</name>
</gene>
<name>A0AC60PLR5_IXOPE</name>
<evidence type="ECO:0000313" key="2">
    <source>
        <dbReference type="Proteomes" id="UP000805193"/>
    </source>
</evidence>
<sequence>MWLRVYHVRVPEVDTMIKYLTMFRDGATLAFEIAHIVLVLAHAFSFKEDESVLEVPRLTLMEKLVPAQLAVEMNGRPGGPVFLVHPIEGHVGSLWELARHLPVRAVGLQRTRDVPAGSIEELAAIYLKVRSHRLPSHRPAGARMAVIWMIVVEQQYEPGSATRK</sequence>
<comment type="caution">
    <text evidence="1">The sequence shown here is derived from an EMBL/GenBank/DDBJ whole genome shotgun (WGS) entry which is preliminary data.</text>
</comment>
<accession>A0AC60PLR5</accession>
<organism evidence="1 2">
    <name type="scientific">Ixodes persulcatus</name>
    <name type="common">Taiga tick</name>
    <dbReference type="NCBI Taxonomy" id="34615"/>
    <lineage>
        <taxon>Eukaryota</taxon>
        <taxon>Metazoa</taxon>
        <taxon>Ecdysozoa</taxon>
        <taxon>Arthropoda</taxon>
        <taxon>Chelicerata</taxon>
        <taxon>Arachnida</taxon>
        <taxon>Acari</taxon>
        <taxon>Parasitiformes</taxon>
        <taxon>Ixodida</taxon>
        <taxon>Ixodoidea</taxon>
        <taxon>Ixodidae</taxon>
        <taxon>Ixodinae</taxon>
        <taxon>Ixodes</taxon>
    </lineage>
</organism>
<proteinExistence type="predicted"/>
<dbReference type="EMBL" id="JABSTQ010010354">
    <property type="protein sequence ID" value="KAG0421515.1"/>
    <property type="molecule type" value="Genomic_DNA"/>
</dbReference>
<evidence type="ECO:0000313" key="1">
    <source>
        <dbReference type="EMBL" id="KAG0421515.1"/>
    </source>
</evidence>
<reference evidence="1 2" key="1">
    <citation type="journal article" date="2020" name="Cell">
        <title>Large-Scale Comparative Analyses of Tick Genomes Elucidate Their Genetic Diversity and Vector Capacities.</title>
        <authorList>
            <consortium name="Tick Genome and Microbiome Consortium (TIGMIC)"/>
            <person name="Jia N."/>
            <person name="Wang J."/>
            <person name="Shi W."/>
            <person name="Du L."/>
            <person name="Sun Y."/>
            <person name="Zhan W."/>
            <person name="Jiang J.F."/>
            <person name="Wang Q."/>
            <person name="Zhang B."/>
            <person name="Ji P."/>
            <person name="Bell-Sakyi L."/>
            <person name="Cui X.M."/>
            <person name="Yuan T.T."/>
            <person name="Jiang B.G."/>
            <person name="Yang W.F."/>
            <person name="Lam T.T."/>
            <person name="Chang Q.C."/>
            <person name="Ding S.J."/>
            <person name="Wang X.J."/>
            <person name="Zhu J.G."/>
            <person name="Ruan X.D."/>
            <person name="Zhao L."/>
            <person name="Wei J.T."/>
            <person name="Ye R.Z."/>
            <person name="Que T.C."/>
            <person name="Du C.H."/>
            <person name="Zhou Y.H."/>
            <person name="Cheng J.X."/>
            <person name="Dai P.F."/>
            <person name="Guo W.B."/>
            <person name="Han X.H."/>
            <person name="Huang E.J."/>
            <person name="Li L.F."/>
            <person name="Wei W."/>
            <person name="Gao Y.C."/>
            <person name="Liu J.Z."/>
            <person name="Shao H.Z."/>
            <person name="Wang X."/>
            <person name="Wang C.C."/>
            <person name="Yang T.C."/>
            <person name="Huo Q.B."/>
            <person name="Li W."/>
            <person name="Chen H.Y."/>
            <person name="Chen S.E."/>
            <person name="Zhou L.G."/>
            <person name="Ni X.B."/>
            <person name="Tian J.H."/>
            <person name="Sheng Y."/>
            <person name="Liu T."/>
            <person name="Pan Y.S."/>
            <person name="Xia L.Y."/>
            <person name="Li J."/>
            <person name="Zhao F."/>
            <person name="Cao W.C."/>
        </authorList>
    </citation>
    <scope>NUCLEOTIDE SEQUENCE [LARGE SCALE GENOMIC DNA]</scope>
    <source>
        <strain evidence="1">Iper-2018</strain>
    </source>
</reference>
<protein>
    <submittedName>
        <fullName evidence="1">Uncharacterized protein</fullName>
    </submittedName>
</protein>